<evidence type="ECO:0000256" key="5">
    <source>
        <dbReference type="ARBA" id="ARBA00022679"/>
    </source>
</evidence>
<dbReference type="InterPro" id="IPR018113">
    <property type="entry name" value="PTrfase_EIIB_Cys"/>
</dbReference>
<dbReference type="RefSeq" id="WP_093335630.1">
    <property type="nucleotide sequence ID" value="NZ_FOXD01000004.1"/>
</dbReference>
<keyword evidence="7 12" id="KW-0812">Transmembrane</keyword>
<keyword evidence="5" id="KW-0808">Transferase</keyword>
<dbReference type="GO" id="GO:0005886">
    <property type="term" value="C:plasma membrane"/>
    <property type="evidence" value="ECO:0007669"/>
    <property type="project" value="UniProtKB-SubCell"/>
</dbReference>
<name>A0A1I5PBM4_9BACI</name>
<dbReference type="PANTHER" id="PTHR30175:SF3">
    <property type="entry name" value="PTS SYSTEM N-ACETYLMURAMIC ACID-SPECIFIC EIIBC COMPONENT"/>
    <property type="match status" value="1"/>
</dbReference>
<evidence type="ECO:0000256" key="11">
    <source>
        <dbReference type="PROSITE-ProRule" id="PRU00421"/>
    </source>
</evidence>
<dbReference type="Pfam" id="PF00367">
    <property type="entry name" value="PTS_EIIB"/>
    <property type="match status" value="1"/>
</dbReference>
<dbReference type="PROSITE" id="PS00371">
    <property type="entry name" value="PTS_EIIA_TYPE_1_HIS"/>
    <property type="match status" value="1"/>
</dbReference>
<feature type="active site" description="Phosphocysteine intermediate; for EIIB activity" evidence="11">
    <location>
        <position position="26"/>
    </location>
</feature>
<dbReference type="CDD" id="cd00212">
    <property type="entry name" value="PTS_IIB_glc"/>
    <property type="match status" value="1"/>
</dbReference>
<comment type="subcellular location">
    <subcellularLocation>
        <location evidence="1">Cell membrane</location>
        <topology evidence="1">Multi-pass membrane protein</topology>
    </subcellularLocation>
</comment>
<dbReference type="Proteomes" id="UP000198892">
    <property type="component" value="Unassembled WGS sequence"/>
</dbReference>
<dbReference type="InterPro" id="IPR036878">
    <property type="entry name" value="Glu_permease_IIB"/>
</dbReference>
<dbReference type="OrthoDB" id="9769191at2"/>
<evidence type="ECO:0000259" key="15">
    <source>
        <dbReference type="PROSITE" id="PS51103"/>
    </source>
</evidence>
<feature type="transmembrane region" description="Helical" evidence="12">
    <location>
        <begin position="399"/>
        <end position="419"/>
    </location>
</feature>
<evidence type="ECO:0000256" key="9">
    <source>
        <dbReference type="ARBA" id="ARBA00022989"/>
    </source>
</evidence>
<evidence type="ECO:0000313" key="17">
    <source>
        <dbReference type="Proteomes" id="UP000198892"/>
    </source>
</evidence>
<feature type="domain" description="PTS EIIC type-1" evidence="15">
    <location>
        <begin position="118"/>
        <end position="476"/>
    </location>
</feature>
<dbReference type="FunFam" id="2.70.70.10:FF:000001">
    <property type="entry name" value="PTS system glucose-specific IIA component"/>
    <property type="match status" value="1"/>
</dbReference>
<dbReference type="Pfam" id="PF00358">
    <property type="entry name" value="PTS_EIIA_1"/>
    <property type="match status" value="1"/>
</dbReference>
<feature type="transmembrane region" description="Helical" evidence="12">
    <location>
        <begin position="223"/>
        <end position="243"/>
    </location>
</feature>
<organism evidence="16 17">
    <name type="scientific">Salibacterium halotolerans</name>
    <dbReference type="NCBI Taxonomy" id="1884432"/>
    <lineage>
        <taxon>Bacteria</taxon>
        <taxon>Bacillati</taxon>
        <taxon>Bacillota</taxon>
        <taxon>Bacilli</taxon>
        <taxon>Bacillales</taxon>
        <taxon>Bacillaceae</taxon>
    </lineage>
</organism>
<dbReference type="PROSITE" id="PS51098">
    <property type="entry name" value="PTS_EIIB_TYPE_1"/>
    <property type="match status" value="1"/>
</dbReference>
<evidence type="ECO:0000313" key="16">
    <source>
        <dbReference type="EMBL" id="SFP31180.1"/>
    </source>
</evidence>
<keyword evidence="3" id="KW-1003">Cell membrane</keyword>
<keyword evidence="6" id="KW-0598">Phosphotransferase system</keyword>
<proteinExistence type="predicted"/>
<dbReference type="GO" id="GO:0016301">
    <property type="term" value="F:kinase activity"/>
    <property type="evidence" value="ECO:0007669"/>
    <property type="project" value="UniProtKB-KW"/>
</dbReference>
<evidence type="ECO:0000259" key="14">
    <source>
        <dbReference type="PROSITE" id="PS51098"/>
    </source>
</evidence>
<evidence type="ECO:0000256" key="10">
    <source>
        <dbReference type="ARBA" id="ARBA00023136"/>
    </source>
</evidence>
<keyword evidence="8" id="KW-0418">Kinase</keyword>
<dbReference type="Pfam" id="PF02378">
    <property type="entry name" value="PTS_EIIC"/>
    <property type="match status" value="1"/>
</dbReference>
<dbReference type="InterPro" id="IPR003352">
    <property type="entry name" value="PTS_EIIC"/>
</dbReference>
<accession>A0A1I5PBM4</accession>
<feature type="domain" description="PTS EIIA type-1" evidence="13">
    <location>
        <begin position="508"/>
        <end position="612"/>
    </location>
</feature>
<feature type="transmembrane region" description="Helical" evidence="12">
    <location>
        <begin position="373"/>
        <end position="392"/>
    </location>
</feature>
<dbReference type="AlphaFoldDB" id="A0A1I5PBM4"/>
<evidence type="ECO:0000256" key="3">
    <source>
        <dbReference type="ARBA" id="ARBA00022475"/>
    </source>
</evidence>
<feature type="domain" description="PTS EIIB type-1" evidence="14">
    <location>
        <begin position="4"/>
        <end position="86"/>
    </location>
</feature>
<evidence type="ECO:0000256" key="1">
    <source>
        <dbReference type="ARBA" id="ARBA00004651"/>
    </source>
</evidence>
<dbReference type="NCBIfam" id="TIGR00830">
    <property type="entry name" value="PTBA"/>
    <property type="match status" value="1"/>
</dbReference>
<gene>
    <name evidence="16" type="ORF">SAMN05518683_10447</name>
</gene>
<feature type="transmembrane region" description="Helical" evidence="12">
    <location>
        <begin position="264"/>
        <end position="284"/>
    </location>
</feature>
<feature type="transmembrane region" description="Helical" evidence="12">
    <location>
        <begin position="164"/>
        <end position="185"/>
    </location>
</feature>
<dbReference type="Gene3D" id="2.70.70.10">
    <property type="entry name" value="Glucose Permease (Domain IIA)"/>
    <property type="match status" value="1"/>
</dbReference>
<reference evidence="17" key="1">
    <citation type="submission" date="2016-10" db="EMBL/GenBank/DDBJ databases">
        <authorList>
            <person name="Varghese N."/>
            <person name="Submissions S."/>
        </authorList>
    </citation>
    <scope>NUCLEOTIDE SEQUENCE [LARGE SCALE GENOMIC DNA]</scope>
    <source>
        <strain evidence="17">S7</strain>
    </source>
</reference>
<dbReference type="STRING" id="1884432.SAMN05518683_10447"/>
<feature type="transmembrane region" description="Helical" evidence="12">
    <location>
        <begin position="192"/>
        <end position="211"/>
    </location>
</feature>
<dbReference type="GO" id="GO:0009401">
    <property type="term" value="P:phosphoenolpyruvate-dependent sugar phosphotransferase system"/>
    <property type="evidence" value="ECO:0007669"/>
    <property type="project" value="UniProtKB-KW"/>
</dbReference>
<evidence type="ECO:0000256" key="2">
    <source>
        <dbReference type="ARBA" id="ARBA00022448"/>
    </source>
</evidence>
<dbReference type="SUPFAM" id="SSF55604">
    <property type="entry name" value="Glucose permease domain IIB"/>
    <property type="match status" value="1"/>
</dbReference>
<keyword evidence="10 12" id="KW-0472">Membrane</keyword>
<dbReference type="PROSITE" id="PS51103">
    <property type="entry name" value="PTS_EIIC_TYPE_1"/>
    <property type="match status" value="1"/>
</dbReference>
<dbReference type="EMBL" id="FOXD01000004">
    <property type="protein sequence ID" value="SFP31180.1"/>
    <property type="molecule type" value="Genomic_DNA"/>
</dbReference>
<dbReference type="InterPro" id="IPR011055">
    <property type="entry name" value="Dup_hybrid_motif"/>
</dbReference>
<dbReference type="SUPFAM" id="SSF51261">
    <property type="entry name" value="Duplicated hybrid motif"/>
    <property type="match status" value="1"/>
</dbReference>
<evidence type="ECO:0000256" key="6">
    <source>
        <dbReference type="ARBA" id="ARBA00022683"/>
    </source>
</evidence>
<dbReference type="InterPro" id="IPR050558">
    <property type="entry name" value="PTS_Sugar-Specific_Components"/>
</dbReference>
<evidence type="ECO:0000256" key="7">
    <source>
        <dbReference type="ARBA" id="ARBA00022692"/>
    </source>
</evidence>
<feature type="transmembrane region" description="Helical" evidence="12">
    <location>
        <begin position="296"/>
        <end position="319"/>
    </location>
</feature>
<dbReference type="InterPro" id="IPR013013">
    <property type="entry name" value="PTS_EIIC_1"/>
</dbReference>
<evidence type="ECO:0000259" key="13">
    <source>
        <dbReference type="PROSITE" id="PS51093"/>
    </source>
</evidence>
<keyword evidence="4" id="KW-0762">Sugar transport</keyword>
<evidence type="ECO:0000256" key="8">
    <source>
        <dbReference type="ARBA" id="ARBA00022777"/>
    </source>
</evidence>
<dbReference type="InterPro" id="IPR001996">
    <property type="entry name" value="PTS_IIB_1"/>
</dbReference>
<keyword evidence="9 12" id="KW-1133">Transmembrane helix</keyword>
<feature type="transmembrane region" description="Helical" evidence="12">
    <location>
        <begin position="340"/>
        <end position="361"/>
    </location>
</feature>
<dbReference type="GO" id="GO:0090588">
    <property type="term" value="F:protein-phosphocysteine-N-acetylmuramate phosphotransferase system transporter activity"/>
    <property type="evidence" value="ECO:0007669"/>
    <property type="project" value="TreeGrafter"/>
</dbReference>
<dbReference type="GO" id="GO:0008982">
    <property type="term" value="F:protein-N(PI)-phosphohistidine-sugar phosphotransferase activity"/>
    <property type="evidence" value="ECO:0007669"/>
    <property type="project" value="InterPro"/>
</dbReference>
<dbReference type="Gene3D" id="3.30.1360.60">
    <property type="entry name" value="Glucose permease domain IIB"/>
    <property type="match status" value="1"/>
</dbReference>
<feature type="transmembrane region" description="Helical" evidence="12">
    <location>
        <begin position="123"/>
        <end position="144"/>
    </location>
</feature>
<sequence length="637" mass="67989">MDNQKLAQLIVENLGGENNISNLTNCITRLRIDLKSRSNVDLEALKQLEGILSVIDQGTIQIVLGPGKVTKVANEIHENTTISVDVEEEEDNSEFDMASDTKASYKAKQTSMFQQLFRHIGNIFVPIVPGLVASGLMLGIANLITNLANPDAGMLDPSVLETDWFMLLSAIGNLLFGSLGVFVGINTAREFGGTMVLGGIAGLLIYAPVLGDVGSLSLFGIDLNLSSGLGGLLGVIAAAYLFTQIEKFTRKRMADSLDLVFTPLITVMVGSLITIVIIQPLAGLLMDGITWFLVDIMLQTGGILGGYVLAATFLPLVTVGMHQGLIPVHLELINQYGSTTLLPILAMAGGGQVGAMIAIYIKAENKRLKNTVASVLPVGFLGIGEPLIYGVSLPLGRPFITACLGAGFGGAFLSLFSVGAITVGPSGVVLIPLIADNKYLLYIIGLLISYAGGFILTYLFGYKEEMVEKLYGKETEKAEKTKAPAQQEEIIISSPLSGELRPLNELSDEVFATESVGRGIAIFPSEGKLYAPADGKVTTVFPTGHAIGITMDNGMELLLHLGLDTVEIKDNVFEVNVTKGEEVKKGRLLCTFDMEAIAGKGFERISPIVITNSDDYTEIATVNHKQIEAGDKLFTVK</sequence>
<protein>
    <submittedName>
        <fullName evidence="16">PTS system, sucrose-specific IIC component</fullName>
    </submittedName>
</protein>
<dbReference type="PANTHER" id="PTHR30175">
    <property type="entry name" value="PHOSPHOTRANSFERASE SYSTEM TRANSPORT PROTEIN"/>
    <property type="match status" value="1"/>
</dbReference>
<feature type="transmembrane region" description="Helical" evidence="12">
    <location>
        <begin position="439"/>
        <end position="460"/>
    </location>
</feature>
<evidence type="ECO:0000256" key="12">
    <source>
        <dbReference type="SAM" id="Phobius"/>
    </source>
</evidence>
<keyword evidence="2" id="KW-0813">Transport</keyword>
<dbReference type="PROSITE" id="PS51093">
    <property type="entry name" value="PTS_EIIA_TYPE_1"/>
    <property type="match status" value="1"/>
</dbReference>
<dbReference type="InterPro" id="IPR001127">
    <property type="entry name" value="PTS_EIIA_1_perm"/>
</dbReference>
<keyword evidence="17" id="KW-1185">Reference proteome</keyword>
<evidence type="ECO:0000256" key="4">
    <source>
        <dbReference type="ARBA" id="ARBA00022597"/>
    </source>
</evidence>